<dbReference type="Proteomes" id="UP001589568">
    <property type="component" value="Unassembled WGS sequence"/>
</dbReference>
<name>A0ABV5P1G3_9ACTN</name>
<comment type="caution">
    <text evidence="1">The sequence shown here is derived from an EMBL/GenBank/DDBJ whole genome shotgun (WGS) entry which is preliminary data.</text>
</comment>
<proteinExistence type="predicted"/>
<accession>A0ABV5P1G3</accession>
<gene>
    <name evidence="1" type="ORF">ACFFR3_43570</name>
</gene>
<sequence length="44" mass="5005">MTRRPSDDHLDELIKQAIGVLDLPQPDPPPAGTEWIHAFRRWAG</sequence>
<protein>
    <submittedName>
        <fullName evidence="1">Uncharacterized protein</fullName>
    </submittedName>
</protein>
<reference evidence="1 2" key="1">
    <citation type="submission" date="2024-09" db="EMBL/GenBank/DDBJ databases">
        <authorList>
            <person name="Sun Q."/>
            <person name="Mori K."/>
        </authorList>
    </citation>
    <scope>NUCLEOTIDE SEQUENCE [LARGE SCALE GENOMIC DNA]</scope>
    <source>
        <strain evidence="1 2">JCM 3324</strain>
    </source>
</reference>
<dbReference type="EMBL" id="JBHMCF010000050">
    <property type="protein sequence ID" value="MFB9476415.1"/>
    <property type="molecule type" value="Genomic_DNA"/>
</dbReference>
<dbReference type="RefSeq" id="WP_364384134.1">
    <property type="nucleotide sequence ID" value="NZ_JBHMCF010000050.1"/>
</dbReference>
<evidence type="ECO:0000313" key="2">
    <source>
        <dbReference type="Proteomes" id="UP001589568"/>
    </source>
</evidence>
<keyword evidence="2" id="KW-1185">Reference proteome</keyword>
<organism evidence="1 2">
    <name type="scientific">Nonomuraea salmonea</name>
    <dbReference type="NCBI Taxonomy" id="46181"/>
    <lineage>
        <taxon>Bacteria</taxon>
        <taxon>Bacillati</taxon>
        <taxon>Actinomycetota</taxon>
        <taxon>Actinomycetes</taxon>
        <taxon>Streptosporangiales</taxon>
        <taxon>Streptosporangiaceae</taxon>
        <taxon>Nonomuraea</taxon>
    </lineage>
</organism>
<evidence type="ECO:0000313" key="1">
    <source>
        <dbReference type="EMBL" id="MFB9476415.1"/>
    </source>
</evidence>